<accession>A0A2R5GCZ1</accession>
<keyword evidence="1" id="KW-0812">Transmembrane</keyword>
<keyword evidence="1" id="KW-1133">Transmembrane helix</keyword>
<comment type="caution">
    <text evidence="4">The sequence shown here is derived from an EMBL/GenBank/DDBJ whole genome shotgun (WGS) entry which is preliminary data.</text>
</comment>
<evidence type="ECO:0000256" key="2">
    <source>
        <dbReference type="SAM" id="SignalP"/>
    </source>
</evidence>
<dbReference type="EMBL" id="BEYU01000032">
    <property type="protein sequence ID" value="GBG27568.1"/>
    <property type="molecule type" value="Genomic_DNA"/>
</dbReference>
<evidence type="ECO:0000259" key="3">
    <source>
        <dbReference type="PROSITE" id="PS50234"/>
    </source>
</evidence>
<dbReference type="InterPro" id="IPR051173">
    <property type="entry name" value="Ca_channel_alpha-2/delta"/>
</dbReference>
<dbReference type="GO" id="GO:0005891">
    <property type="term" value="C:voltage-gated calcium channel complex"/>
    <property type="evidence" value="ECO:0007669"/>
    <property type="project" value="TreeGrafter"/>
</dbReference>
<feature type="signal peptide" evidence="2">
    <location>
        <begin position="1"/>
        <end position="25"/>
    </location>
</feature>
<evidence type="ECO:0000313" key="5">
    <source>
        <dbReference type="Proteomes" id="UP000241890"/>
    </source>
</evidence>
<dbReference type="AlphaFoldDB" id="A0A2R5GCZ1"/>
<name>A0A2R5GCZ1_9STRA</name>
<keyword evidence="2" id="KW-0732">Signal</keyword>
<dbReference type="OrthoDB" id="202775at2759"/>
<dbReference type="PANTHER" id="PTHR10166:SF37">
    <property type="entry name" value="STOLID, ISOFORM H"/>
    <property type="match status" value="1"/>
</dbReference>
<keyword evidence="1" id="KW-0472">Membrane</keyword>
<feature type="domain" description="VWFA" evidence="3">
    <location>
        <begin position="296"/>
        <end position="464"/>
    </location>
</feature>
<keyword evidence="5" id="KW-1185">Reference proteome</keyword>
<dbReference type="SMART" id="SM00327">
    <property type="entry name" value="VWA"/>
    <property type="match status" value="1"/>
</dbReference>
<dbReference type="InterPro" id="IPR036465">
    <property type="entry name" value="vWFA_dom_sf"/>
</dbReference>
<sequence length="737" mass="78507">MRLSPVLKVLTIAVVALSSPSMTHAADPNCECRTSFPQSLLDSDLYDEEANCLYYADGATRYCYNISYGLNECSAYDESLDPYCSGLFPPGFCEQSFCFVDISCTSDSYASTYFPGHGLYYSYETCGSYNSFATWIGDDLPHSMTDLIALVEGYALSAKQALEANLQDVRYLLRAGNAEDCILQSACEECSSCEGNECWDQDIDTKRTNVVFNPSLEATTPENATKELACMANYIASTYRRTAAKEYNDEGRIAYQYFGSQDTGAMVQWPALEFCSNDFDARQRPWYASAASGPKDIVIVIDVSGSMYGSRIELARSAAKAVLRTLTWVDNANIVIFDHAYKDRYAASLRPATESEIALMATWIDENVVASGGTDFEEALGVAATMLAESSACSKAILFMTDGEDGTGFDESSLEEVSSDTVIFSYAIGTGATIEPLQTMACATGGIFYPVESEANLPSVMASYYQYFVQLADPCAVSWTRYTDAMTGVELFGGCTAIFDTLANETVLQGVNCVDLNLIVEPGMLQTCNNNAYDTFVDIIKSQAARCGDLASVGGCALSKLRQQVGSSSVCSADSAFSSCGNTNIAYNASSCPAPNPNRFNDIILEGCDADYNSCGAFSSTSTLAPTSSLTDDIAAAMSSIAYIVMGVGIFVVGVSVACVCLCLKAMKKRNRVSLPPSAMAGPPLVQNGYQAAAGHAPGTGAPASAGPSVIVPGAAMPVVAVPVAELAVNEETFDAK</sequence>
<evidence type="ECO:0000313" key="4">
    <source>
        <dbReference type="EMBL" id="GBG27568.1"/>
    </source>
</evidence>
<dbReference type="PROSITE" id="PS50234">
    <property type="entry name" value="VWFA"/>
    <property type="match status" value="1"/>
</dbReference>
<dbReference type="GO" id="GO:0005245">
    <property type="term" value="F:voltage-gated calcium channel activity"/>
    <property type="evidence" value="ECO:0007669"/>
    <property type="project" value="TreeGrafter"/>
</dbReference>
<organism evidence="4 5">
    <name type="scientific">Hondaea fermentalgiana</name>
    <dbReference type="NCBI Taxonomy" id="2315210"/>
    <lineage>
        <taxon>Eukaryota</taxon>
        <taxon>Sar</taxon>
        <taxon>Stramenopiles</taxon>
        <taxon>Bigyra</taxon>
        <taxon>Labyrinthulomycetes</taxon>
        <taxon>Thraustochytrida</taxon>
        <taxon>Thraustochytriidae</taxon>
        <taxon>Hondaea</taxon>
    </lineage>
</organism>
<protein>
    <submittedName>
        <fullName evidence="4">Inter-alpha-trypsin inhibitor heavy chain H2</fullName>
    </submittedName>
</protein>
<feature type="transmembrane region" description="Helical" evidence="1">
    <location>
        <begin position="641"/>
        <end position="664"/>
    </location>
</feature>
<dbReference type="PANTHER" id="PTHR10166">
    <property type="entry name" value="VOLTAGE-DEPENDENT CALCIUM CHANNEL SUBUNIT ALPHA-2/DELTA-RELATED"/>
    <property type="match status" value="1"/>
</dbReference>
<dbReference type="InterPro" id="IPR002035">
    <property type="entry name" value="VWF_A"/>
</dbReference>
<feature type="chain" id="PRO_5015310893" evidence="2">
    <location>
        <begin position="26"/>
        <end position="737"/>
    </location>
</feature>
<dbReference type="Pfam" id="PF13768">
    <property type="entry name" value="VWA_3"/>
    <property type="match status" value="1"/>
</dbReference>
<reference evidence="4 5" key="1">
    <citation type="submission" date="2017-12" db="EMBL/GenBank/DDBJ databases">
        <title>Sequencing, de novo assembly and annotation of complete genome of a new Thraustochytrid species, strain FCC1311.</title>
        <authorList>
            <person name="Sedici K."/>
            <person name="Godart F."/>
            <person name="Aiese Cigliano R."/>
            <person name="Sanseverino W."/>
            <person name="Barakat M."/>
            <person name="Ortet P."/>
            <person name="Marechal E."/>
            <person name="Cagnac O."/>
            <person name="Amato A."/>
        </authorList>
    </citation>
    <scope>NUCLEOTIDE SEQUENCE [LARGE SCALE GENOMIC DNA]</scope>
</reference>
<dbReference type="SUPFAM" id="SSF53300">
    <property type="entry name" value="vWA-like"/>
    <property type="match status" value="1"/>
</dbReference>
<gene>
    <name evidence="4" type="ORF">FCC1311_037912</name>
</gene>
<evidence type="ECO:0000256" key="1">
    <source>
        <dbReference type="SAM" id="Phobius"/>
    </source>
</evidence>
<proteinExistence type="predicted"/>
<dbReference type="Gene3D" id="3.40.50.410">
    <property type="entry name" value="von Willebrand factor, type A domain"/>
    <property type="match status" value="1"/>
</dbReference>
<dbReference type="InParanoid" id="A0A2R5GCZ1"/>
<dbReference type="Proteomes" id="UP000241890">
    <property type="component" value="Unassembled WGS sequence"/>
</dbReference>